<gene>
    <name evidence="1" type="ORF">BDR25DRAFT_204378</name>
</gene>
<dbReference type="Proteomes" id="UP000799755">
    <property type="component" value="Unassembled WGS sequence"/>
</dbReference>
<keyword evidence="2" id="KW-1185">Reference proteome</keyword>
<feature type="non-terminal residue" evidence="1">
    <location>
        <position position="134"/>
    </location>
</feature>
<protein>
    <submittedName>
        <fullName evidence="1">Uncharacterized protein</fullName>
    </submittedName>
</protein>
<dbReference type="EMBL" id="MU003525">
    <property type="protein sequence ID" value="KAF2466263.1"/>
    <property type="molecule type" value="Genomic_DNA"/>
</dbReference>
<reference evidence="1" key="1">
    <citation type="journal article" date="2020" name="Stud. Mycol.">
        <title>101 Dothideomycetes genomes: a test case for predicting lifestyles and emergence of pathogens.</title>
        <authorList>
            <person name="Haridas S."/>
            <person name="Albert R."/>
            <person name="Binder M."/>
            <person name="Bloem J."/>
            <person name="Labutti K."/>
            <person name="Salamov A."/>
            <person name="Andreopoulos B."/>
            <person name="Baker S."/>
            <person name="Barry K."/>
            <person name="Bills G."/>
            <person name="Bluhm B."/>
            <person name="Cannon C."/>
            <person name="Castanera R."/>
            <person name="Culley D."/>
            <person name="Daum C."/>
            <person name="Ezra D."/>
            <person name="Gonzalez J."/>
            <person name="Henrissat B."/>
            <person name="Kuo A."/>
            <person name="Liang C."/>
            <person name="Lipzen A."/>
            <person name="Lutzoni F."/>
            <person name="Magnuson J."/>
            <person name="Mondo S."/>
            <person name="Nolan M."/>
            <person name="Ohm R."/>
            <person name="Pangilinan J."/>
            <person name="Park H.-J."/>
            <person name="Ramirez L."/>
            <person name="Alfaro M."/>
            <person name="Sun H."/>
            <person name="Tritt A."/>
            <person name="Yoshinaga Y."/>
            <person name="Zwiers L.-H."/>
            <person name="Turgeon B."/>
            <person name="Goodwin S."/>
            <person name="Spatafora J."/>
            <person name="Crous P."/>
            <person name="Grigoriev I."/>
        </authorList>
    </citation>
    <scope>NUCLEOTIDE SEQUENCE</scope>
    <source>
        <strain evidence="1">ATCC 200398</strain>
    </source>
</reference>
<sequence>FISGSTSAPKAVLLIYTAICSCLRYRGKSLQIGVNSPAYQYAAYTFDMSIYGTFATLNLEGTVCIPSCHPRTHQIDEFVKTLRANWAFFTPTLISTLHPSEIPGMQTVFISSAIATTKRLTFCSGFKIFLASEP</sequence>
<comment type="caution">
    <text evidence="1">The sequence shown here is derived from an EMBL/GenBank/DDBJ whole genome shotgun (WGS) entry which is preliminary data.</text>
</comment>
<evidence type="ECO:0000313" key="1">
    <source>
        <dbReference type="EMBL" id="KAF2466263.1"/>
    </source>
</evidence>
<proteinExistence type="predicted"/>
<accession>A0ACB6QH09</accession>
<organism evidence="1 2">
    <name type="scientific">Lindgomyces ingoldianus</name>
    <dbReference type="NCBI Taxonomy" id="673940"/>
    <lineage>
        <taxon>Eukaryota</taxon>
        <taxon>Fungi</taxon>
        <taxon>Dikarya</taxon>
        <taxon>Ascomycota</taxon>
        <taxon>Pezizomycotina</taxon>
        <taxon>Dothideomycetes</taxon>
        <taxon>Pleosporomycetidae</taxon>
        <taxon>Pleosporales</taxon>
        <taxon>Lindgomycetaceae</taxon>
        <taxon>Lindgomyces</taxon>
    </lineage>
</organism>
<evidence type="ECO:0000313" key="2">
    <source>
        <dbReference type="Proteomes" id="UP000799755"/>
    </source>
</evidence>
<feature type="non-terminal residue" evidence="1">
    <location>
        <position position="1"/>
    </location>
</feature>
<name>A0ACB6QH09_9PLEO</name>